<evidence type="ECO:0000313" key="2">
    <source>
        <dbReference type="EMBL" id="LAB50766.1"/>
    </source>
</evidence>
<dbReference type="Pfam" id="PF12783">
    <property type="entry name" value="Sec7-like_HUS"/>
    <property type="match status" value="1"/>
</dbReference>
<dbReference type="PANTHER" id="PTHR10663:SF388">
    <property type="entry name" value="GOLGI-SPECIFIC BREFELDIN A-RESISTANCE GUANINE NUCLEOTIDE EXCHANGE FACTOR 1"/>
    <property type="match status" value="1"/>
</dbReference>
<dbReference type="InterPro" id="IPR032691">
    <property type="entry name" value="Mon2/Sec7/BIG1-like_HUS"/>
</dbReference>
<dbReference type="EMBL" id="IACN01028869">
    <property type="protein sequence ID" value="LAB50766.1"/>
    <property type="molecule type" value="Transcribed_RNA"/>
</dbReference>
<reference evidence="2" key="1">
    <citation type="submission" date="2017-07" db="EMBL/GenBank/DDBJ databases">
        <authorList>
            <person name="Mikheyev A."/>
            <person name="Grau M."/>
        </authorList>
    </citation>
    <scope>NUCLEOTIDE SEQUENCE</scope>
    <source>
        <tissue evidence="2">Venom_gland</tissue>
    </source>
</reference>
<dbReference type="PANTHER" id="PTHR10663">
    <property type="entry name" value="GUANYL-NUCLEOTIDE EXCHANGE FACTOR"/>
    <property type="match status" value="1"/>
</dbReference>
<name>A0A2D4P0I3_MICSU</name>
<reference evidence="2" key="2">
    <citation type="submission" date="2017-11" db="EMBL/GenBank/DDBJ databases">
        <title>Coralsnake Venomics: Analyses of Venom Gland Transcriptomes and Proteomes of Six Brazilian Taxa.</title>
        <authorList>
            <person name="Aird S.D."/>
            <person name="Jorge da Silva N."/>
            <person name="Qiu L."/>
            <person name="Villar-Briones A."/>
            <person name="Aparecida-Saddi V."/>
            <person name="Campos-Telles M.P."/>
            <person name="Grau M."/>
            <person name="Mikheyev A.S."/>
        </authorList>
    </citation>
    <scope>NUCLEOTIDE SEQUENCE</scope>
    <source>
        <tissue evidence="2">Venom_gland</tissue>
    </source>
</reference>
<organism evidence="2">
    <name type="scientific">Micrurus surinamensis</name>
    <name type="common">Surinam coral snake</name>
    <dbReference type="NCBI Taxonomy" id="129470"/>
    <lineage>
        <taxon>Eukaryota</taxon>
        <taxon>Metazoa</taxon>
        <taxon>Chordata</taxon>
        <taxon>Craniata</taxon>
        <taxon>Vertebrata</taxon>
        <taxon>Euteleostomi</taxon>
        <taxon>Lepidosauria</taxon>
        <taxon>Squamata</taxon>
        <taxon>Bifurcata</taxon>
        <taxon>Unidentata</taxon>
        <taxon>Episquamata</taxon>
        <taxon>Toxicofera</taxon>
        <taxon>Serpentes</taxon>
        <taxon>Colubroidea</taxon>
        <taxon>Elapidae</taxon>
        <taxon>Elapinae</taxon>
        <taxon>Micrurus</taxon>
    </lineage>
</organism>
<feature type="domain" description="Mon2/Sec7/BIG1-like HUS" evidence="1">
    <location>
        <begin position="36"/>
        <end position="124"/>
    </location>
</feature>
<accession>A0A2D4P0I3</accession>
<evidence type="ECO:0000259" key="1">
    <source>
        <dbReference type="Pfam" id="PF12783"/>
    </source>
</evidence>
<dbReference type="AlphaFoldDB" id="A0A2D4P0I3"/>
<protein>
    <recommendedName>
        <fullName evidence="1">Mon2/Sec7/BIG1-like HUS domain-containing protein</fullName>
    </recommendedName>
</protein>
<sequence>MYVEVFWNNYFYMILDWDRGKNRFIFIMFELFIHSQLLNMERLNLYSASLRVCFLLFEKMREHLKFQLEMYIKKLMEIITMESPKMIYEMKEMALEAIVQLWRIPSFVNELYINYDCDYYCANLFEDLSKLLSKVLEKNFFSVFFSVPLQAQNNKPCLFYKEILGNISKDCRSSQFDYQASQSSTLLSHASCNCYKGGNSSYNLIRAFKYPRSASEYHLKLPIEAFKNLYIGRNIF</sequence>
<proteinExistence type="predicted"/>